<accession>A0A0G0SHZ9</accession>
<dbReference type="EMBL" id="LBXN01000003">
    <property type="protein sequence ID" value="KKR34325.1"/>
    <property type="molecule type" value="Genomic_DNA"/>
</dbReference>
<dbReference type="AlphaFoldDB" id="A0A0G0SHZ9"/>
<evidence type="ECO:0000313" key="3">
    <source>
        <dbReference type="Proteomes" id="UP000034539"/>
    </source>
</evidence>
<comment type="caution">
    <text evidence="2">The sequence shown here is derived from an EMBL/GenBank/DDBJ whole genome shotgun (WGS) entry which is preliminary data.</text>
</comment>
<feature type="transmembrane region" description="Helical" evidence="1">
    <location>
        <begin position="21"/>
        <end position="44"/>
    </location>
</feature>
<dbReference type="Proteomes" id="UP000034539">
    <property type="component" value="Unassembled WGS sequence"/>
</dbReference>
<sequence>MLHRTRNDKTYMESLSIFNEILSMGLPLILILLVILVVLIFLFAPKKKTYKTEKSGGTDIQVRFSRGALAKMQSMNLTEKQVLDTFYYGEKKVTARGQDMMVKRYPDGEIGLLFEKRDDGRWNIFSVWKR</sequence>
<protein>
    <submittedName>
        <fullName evidence="2">Uncharacterized protein</fullName>
    </submittedName>
</protein>
<gene>
    <name evidence="2" type="ORF">UT63_C0003G0041</name>
</gene>
<evidence type="ECO:0000256" key="1">
    <source>
        <dbReference type="SAM" id="Phobius"/>
    </source>
</evidence>
<organism evidence="2 3">
    <name type="scientific">Candidatus Gottesmanbacteria bacterium GW2011_GWC2_39_8</name>
    <dbReference type="NCBI Taxonomy" id="1618450"/>
    <lineage>
        <taxon>Bacteria</taxon>
        <taxon>Candidatus Gottesmaniibacteriota</taxon>
    </lineage>
</organism>
<name>A0A0G0SHZ9_9BACT</name>
<keyword evidence="1" id="KW-0472">Membrane</keyword>
<evidence type="ECO:0000313" key="2">
    <source>
        <dbReference type="EMBL" id="KKR34325.1"/>
    </source>
</evidence>
<keyword evidence="1" id="KW-1133">Transmembrane helix</keyword>
<proteinExistence type="predicted"/>
<reference evidence="2 3" key="1">
    <citation type="journal article" date="2015" name="Nature">
        <title>rRNA introns, odd ribosomes, and small enigmatic genomes across a large radiation of phyla.</title>
        <authorList>
            <person name="Brown C.T."/>
            <person name="Hug L.A."/>
            <person name="Thomas B.C."/>
            <person name="Sharon I."/>
            <person name="Castelle C.J."/>
            <person name="Singh A."/>
            <person name="Wilkins M.J."/>
            <person name="Williams K.H."/>
            <person name="Banfield J.F."/>
        </authorList>
    </citation>
    <scope>NUCLEOTIDE SEQUENCE [LARGE SCALE GENOMIC DNA]</scope>
</reference>
<keyword evidence="1" id="KW-0812">Transmembrane</keyword>